<dbReference type="STRING" id="526221.C9ST03"/>
<dbReference type="Proteomes" id="UP000008698">
    <property type="component" value="Unassembled WGS sequence"/>
</dbReference>
<dbReference type="EMBL" id="DS985224">
    <property type="protein sequence ID" value="EEY21918.1"/>
    <property type="molecule type" value="Genomic_DNA"/>
</dbReference>
<feature type="domain" description="Transcriptional regulatory protein RXT2 N-terminal" evidence="2">
    <location>
        <begin position="64"/>
        <end position="197"/>
    </location>
</feature>
<dbReference type="InterPro" id="IPR039602">
    <property type="entry name" value="Rxt2"/>
</dbReference>
<dbReference type="PANTHER" id="PTHR28232">
    <property type="entry name" value="TRANSCRIPTIONAL REGULATORY PROTEIN RXT2"/>
    <property type="match status" value="1"/>
</dbReference>
<reference evidence="4" key="1">
    <citation type="journal article" date="2011" name="PLoS Pathog.">
        <title>Comparative genomics yields insights into niche adaptation of plant vascular wilt pathogens.</title>
        <authorList>
            <person name="Klosterman S.J."/>
            <person name="Subbarao K.V."/>
            <person name="Kang S."/>
            <person name="Veronese P."/>
            <person name="Gold S.E."/>
            <person name="Thomma B.P.H.J."/>
            <person name="Chen Z."/>
            <person name="Henrissat B."/>
            <person name="Lee Y.-H."/>
            <person name="Park J."/>
            <person name="Garcia-Pedrajas M.D."/>
            <person name="Barbara D.J."/>
            <person name="Anchieta A."/>
            <person name="de Jonge R."/>
            <person name="Santhanam P."/>
            <person name="Maruthachalam K."/>
            <person name="Atallah Z."/>
            <person name="Amyotte S.G."/>
            <person name="Paz Z."/>
            <person name="Inderbitzin P."/>
            <person name="Hayes R.J."/>
            <person name="Heiman D.I."/>
            <person name="Young S."/>
            <person name="Zeng Q."/>
            <person name="Engels R."/>
            <person name="Galagan J."/>
            <person name="Cuomo C.A."/>
            <person name="Dobinson K.F."/>
            <person name="Ma L.-J."/>
        </authorList>
    </citation>
    <scope>NUCLEOTIDE SEQUENCE [LARGE SCALE GENOMIC DNA]</scope>
    <source>
        <strain evidence="4">VaMs.102 / ATCC MYA-4576 / FGSC 10136</strain>
    </source>
</reference>
<feature type="compositionally biased region" description="Basic and acidic residues" evidence="1">
    <location>
        <begin position="490"/>
        <end position="503"/>
    </location>
</feature>
<dbReference type="OrthoDB" id="2405722at2759"/>
<dbReference type="GO" id="GO:0005829">
    <property type="term" value="C:cytosol"/>
    <property type="evidence" value="ECO:0007669"/>
    <property type="project" value="TreeGrafter"/>
</dbReference>
<dbReference type="GeneID" id="9529909"/>
<protein>
    <recommendedName>
        <fullName evidence="2">Transcriptional regulatory protein RXT2 N-terminal domain-containing protein</fullName>
    </recommendedName>
</protein>
<dbReference type="Pfam" id="PF08595">
    <property type="entry name" value="RXT2_N"/>
    <property type="match status" value="1"/>
</dbReference>
<evidence type="ECO:0000259" key="2">
    <source>
        <dbReference type="Pfam" id="PF08595"/>
    </source>
</evidence>
<feature type="region of interest" description="Disordered" evidence="1">
    <location>
        <begin position="474"/>
        <end position="521"/>
    </location>
</feature>
<dbReference type="PANTHER" id="PTHR28232:SF1">
    <property type="entry name" value="TRANSCRIPTIONAL REGULATORY PROTEIN RXT2"/>
    <property type="match status" value="1"/>
</dbReference>
<dbReference type="eggNOG" id="ENOG502S5XA">
    <property type="taxonomic scope" value="Eukaryota"/>
</dbReference>
<organism evidence="4">
    <name type="scientific">Verticillium alfalfae (strain VaMs.102 / ATCC MYA-4576 / FGSC 10136)</name>
    <name type="common">Verticillium wilt of alfalfa</name>
    <name type="synonym">Verticillium albo-atrum</name>
    <dbReference type="NCBI Taxonomy" id="526221"/>
    <lineage>
        <taxon>Eukaryota</taxon>
        <taxon>Fungi</taxon>
        <taxon>Dikarya</taxon>
        <taxon>Ascomycota</taxon>
        <taxon>Pezizomycotina</taxon>
        <taxon>Sordariomycetes</taxon>
        <taxon>Hypocreomycetidae</taxon>
        <taxon>Glomerellales</taxon>
        <taxon>Plectosphaerellaceae</taxon>
        <taxon>Verticillium</taxon>
    </lineage>
</organism>
<name>C9ST03_VERA1</name>
<gene>
    <name evidence="3" type="ORF">VDBG_08028</name>
</gene>
<evidence type="ECO:0000256" key="1">
    <source>
        <dbReference type="SAM" id="MobiDB-lite"/>
    </source>
</evidence>
<accession>C9ST03</accession>
<dbReference type="OMA" id="EDVFEWC"/>
<sequence length="521" mass="56594">MASQQAIISETVAAMKKAMKRTAYGPAYPTLFCVPAITSASLTASLRRGIDTKSTYSIAHSSERALFAHRASLYLLLAPKSTKRQEVEYAGQQRYIIHRNAPIVDDEGYEVESDDDDERAQDAIAAAAEFDPYNNVRLEQLLAPLTASTDLPTHPTISKPFVSKTLTGLTDQSCDIMRKENKSLWRIKHLFTRLVGDHTWAPCELMLGSDDVGLFANDHFAPLRAQQIPEVAVAQNASEPGAAVANDETTLSKTLDSHERSAGGDQTGDLTTAGTGEGDVSMVDPDETITENPQDTKDDLEPVPQTDDKPEPDAAVAITNGDGAVPNRPGNPPVVQKPSGENSEHVNGTGNSNGNEPAPATNGHLNAHADGPPRTSLPHSGLTVKASNGSEAMSVVSELLEDIFIHPLYQSPANAEPDRGGLSVDEANDMRQLVALYVQKQEEVCRGAEKLHEGLLKADRLRKTVLQWSKAEAHCGPNRDMSDGEDWYDKEEWGLTEDLKKGQDEEEEETGTSTKKTRNRR</sequence>
<feature type="compositionally biased region" description="Polar residues" evidence="1">
    <location>
        <begin position="339"/>
        <end position="355"/>
    </location>
</feature>
<feature type="region of interest" description="Disordered" evidence="1">
    <location>
        <begin position="254"/>
        <end position="385"/>
    </location>
</feature>
<dbReference type="InterPro" id="IPR013904">
    <property type="entry name" value="RXT2_N"/>
</dbReference>
<keyword evidence="4" id="KW-1185">Reference proteome</keyword>
<dbReference type="RefSeq" id="XP_003001769.1">
    <property type="nucleotide sequence ID" value="XM_003001723.1"/>
</dbReference>
<dbReference type="HOGENOM" id="CLU_030828_0_0_1"/>
<dbReference type="GO" id="GO:0033698">
    <property type="term" value="C:Rpd3L complex"/>
    <property type="evidence" value="ECO:0007669"/>
    <property type="project" value="TreeGrafter"/>
</dbReference>
<proteinExistence type="predicted"/>
<evidence type="ECO:0000313" key="3">
    <source>
        <dbReference type="EMBL" id="EEY21918.1"/>
    </source>
</evidence>
<dbReference type="KEGG" id="val:VDBG_08028"/>
<evidence type="ECO:0000313" key="4">
    <source>
        <dbReference type="Proteomes" id="UP000008698"/>
    </source>
</evidence>
<feature type="compositionally biased region" description="Basic and acidic residues" evidence="1">
    <location>
        <begin position="294"/>
        <end position="312"/>
    </location>
</feature>
<dbReference type="AlphaFoldDB" id="C9ST03"/>